<evidence type="ECO:0000313" key="2">
    <source>
        <dbReference type="EMBL" id="CAH3168035.1"/>
    </source>
</evidence>
<proteinExistence type="predicted"/>
<protein>
    <recommendedName>
        <fullName evidence="1">F5/8 type C domain-containing protein</fullName>
    </recommendedName>
</protein>
<organism evidence="2 3">
    <name type="scientific">Porites lobata</name>
    <dbReference type="NCBI Taxonomy" id="104759"/>
    <lineage>
        <taxon>Eukaryota</taxon>
        <taxon>Metazoa</taxon>
        <taxon>Cnidaria</taxon>
        <taxon>Anthozoa</taxon>
        <taxon>Hexacorallia</taxon>
        <taxon>Scleractinia</taxon>
        <taxon>Fungiina</taxon>
        <taxon>Poritidae</taxon>
        <taxon>Porites</taxon>
    </lineage>
</organism>
<dbReference type="Pfam" id="PF00754">
    <property type="entry name" value="F5_F8_type_C"/>
    <property type="match status" value="6"/>
</dbReference>
<dbReference type="Proteomes" id="UP001159405">
    <property type="component" value="Unassembled WGS sequence"/>
</dbReference>
<dbReference type="PROSITE" id="PS50022">
    <property type="entry name" value="FA58C_3"/>
    <property type="match status" value="7"/>
</dbReference>
<feature type="domain" description="F5/8 type C" evidence="1">
    <location>
        <begin position="194"/>
        <end position="338"/>
    </location>
</feature>
<dbReference type="InterPro" id="IPR008979">
    <property type="entry name" value="Galactose-bd-like_sf"/>
</dbReference>
<reference evidence="2 3" key="1">
    <citation type="submission" date="2022-05" db="EMBL/GenBank/DDBJ databases">
        <authorList>
            <consortium name="Genoscope - CEA"/>
            <person name="William W."/>
        </authorList>
    </citation>
    <scope>NUCLEOTIDE SEQUENCE [LARGE SCALE GENOMIC DNA]</scope>
</reference>
<keyword evidence="3" id="KW-1185">Reference proteome</keyword>
<accession>A0ABN8QSG6</accession>
<dbReference type="PROSITE" id="PS01286">
    <property type="entry name" value="FA58C_2"/>
    <property type="match status" value="3"/>
</dbReference>
<dbReference type="PANTHER" id="PTHR24543:SF325">
    <property type="entry name" value="F5_8 TYPE C DOMAIN-CONTAINING PROTEIN"/>
    <property type="match status" value="1"/>
</dbReference>
<dbReference type="CDD" id="cd00057">
    <property type="entry name" value="FA58C"/>
    <property type="match status" value="6"/>
</dbReference>
<dbReference type="EMBL" id="CALNXK010000143">
    <property type="protein sequence ID" value="CAH3168035.1"/>
    <property type="molecule type" value="Genomic_DNA"/>
</dbReference>
<evidence type="ECO:0000259" key="1">
    <source>
        <dbReference type="PROSITE" id="PS50022"/>
    </source>
</evidence>
<feature type="domain" description="F5/8 type C" evidence="1">
    <location>
        <begin position="39"/>
        <end position="189"/>
    </location>
</feature>
<dbReference type="InterPro" id="IPR000421">
    <property type="entry name" value="FA58C"/>
</dbReference>
<feature type="domain" description="F5/8 type C" evidence="1">
    <location>
        <begin position="583"/>
        <end position="733"/>
    </location>
</feature>
<gene>
    <name evidence="2" type="ORF">PLOB_00008981</name>
</gene>
<evidence type="ECO:0000313" key="3">
    <source>
        <dbReference type="Proteomes" id="UP001159405"/>
    </source>
</evidence>
<sequence length="1182" mass="138775">MATKKIGNEGKATGVSALRGRPCHVNLNFALVFSLLGPCKHALGMRNRKIPNHAITASSMWDRNHAPYLGRLHFTARGSLQGGWSARHNNRYQYFQVDFRRPTKITAVDTQGRQNANQWVTQYRLSYSWDGLTWAYYKLKDHIKYFPGNKDRNTVKSNTLSTPIRARYVRIRPWSWYGHISMRVELYGCYIDRCSMPLGAEDGRLVPGYFSASTYYNHYLAPWHGRVNHRWSWSARYRRHGQWLQISLGGSSTIKAIATQGRQDAHQWVTKYTVGRSVDGMRFVHYTEGRKRKLFPGNINRFGIVFHRIKRPFVASHVRFYPRSWYSWISMRVELYGCPTAGYCNRPLGLQNRRLKNNQITASSSYPGLPTWRARLHHAQAWCSRYNNHNQWIKFDFVSVTKVTGVAVQGRSNAHQWVTRYLLYFSQDNVHWAVYRYKSNDKVTSNTNLNIDSKLVQRQIYYQAIFFIKRSRNIFKYHKVHILSFTRDFFARQSWHFVIFVIPEHETFWYYPLVLRSLNECTVLSFSVLFLSQYFPGSRDKDSVRTQPINPPIIAKFIRLRPRGWRSHICMRVEFYGCPADRCLVPLGMEDGRITRKRLRASSMYNKFYGPNSARLQARNYGSVRGGWIARYRNSQQWIQVDLERVSTVKAVATQGRIDANQWVKSYIITFSKNGRRFFPYKEGRKIKLFNGNSERNHVVTHQFRIPFKARYVRLHPRTWFSYISLRMELYGCRHGALCNRPMGMQNGRIPNSRITASSNWDRYHASFRARLHHSRTGRYVGAWCAKTNNRYQWLQVDFLKAAIIIRIATQGRQDYRQWVTQYYLRHSVDGVYFVDYKQRNSRKYFTGNRDQNTVKSYALVPNIRARFIRIRPWGWYGHISMRAEFYGCLTDAGGCHNLREERWRPDFYAVVPDSILRSVYCLEFFLVVSNSTPRSFYSKLNCLQLVGFLIRCLILQYFHFSCYQNSTSVRFLRTVLDNVDLMSTIFKRVDGGKLSSIYRCKLPLGMEDSHIPSGALQASSIWNYNHGPDRARINQPSGHGRAGAWVAKHRNTRQWLQVDLRRPAKVTGVATQGRHDYSQWVTRYTVSYSLNGKVFKSYLEYGRYKLFQGNLDRFSIVAHDLAPPIRARFVRFHVKKYRSFPALRVEIYGCYYGGAERVRLSEDGNKNAYVYACVHLCSAIL</sequence>
<dbReference type="SUPFAM" id="SSF49785">
    <property type="entry name" value="Galactose-binding domain-like"/>
    <property type="match status" value="6"/>
</dbReference>
<dbReference type="PROSITE" id="PS01285">
    <property type="entry name" value="FA58C_1"/>
    <property type="match status" value="5"/>
</dbReference>
<name>A0ABN8QSG6_9CNID</name>
<dbReference type="PANTHER" id="PTHR24543">
    <property type="entry name" value="MULTICOPPER OXIDASE-RELATED"/>
    <property type="match status" value="1"/>
</dbReference>
<comment type="caution">
    <text evidence="2">The sequence shown here is derived from an EMBL/GenBank/DDBJ whole genome shotgun (WGS) entry which is preliminary data.</text>
</comment>
<feature type="domain" description="F5/8 type C" evidence="1">
    <location>
        <begin position="532"/>
        <end position="578"/>
    </location>
</feature>
<feature type="domain" description="F5/8 type C" evidence="1">
    <location>
        <begin position="344"/>
        <end position="448"/>
    </location>
</feature>
<dbReference type="SMART" id="SM00231">
    <property type="entry name" value="FA58C"/>
    <property type="match status" value="6"/>
</dbReference>
<feature type="domain" description="F5/8 type C" evidence="1">
    <location>
        <begin position="739"/>
        <end position="889"/>
    </location>
</feature>
<feature type="domain" description="F5/8 type C" evidence="1">
    <location>
        <begin position="1001"/>
        <end position="1151"/>
    </location>
</feature>
<dbReference type="Gene3D" id="2.60.120.260">
    <property type="entry name" value="Galactose-binding domain-like"/>
    <property type="match status" value="6"/>
</dbReference>